<evidence type="ECO:0000256" key="1">
    <source>
        <dbReference type="SAM" id="MobiDB-lite"/>
    </source>
</evidence>
<gene>
    <name evidence="2" type="ORF">F7725_018754</name>
</gene>
<feature type="compositionally biased region" description="Polar residues" evidence="1">
    <location>
        <begin position="40"/>
        <end position="52"/>
    </location>
</feature>
<reference evidence="2 3" key="1">
    <citation type="submission" date="2020-03" db="EMBL/GenBank/DDBJ databases">
        <title>Dissostichus mawsoni Genome sequencing and assembly.</title>
        <authorList>
            <person name="Park H."/>
        </authorList>
    </citation>
    <scope>NUCLEOTIDE SEQUENCE [LARGE SCALE GENOMIC DNA]</scope>
    <source>
        <strain evidence="2">DM0001</strain>
        <tissue evidence="2">Muscle</tissue>
    </source>
</reference>
<evidence type="ECO:0000313" key="3">
    <source>
        <dbReference type="Proteomes" id="UP000518266"/>
    </source>
</evidence>
<protein>
    <submittedName>
        <fullName evidence="2">Uncharacterized protein</fullName>
    </submittedName>
</protein>
<dbReference type="Proteomes" id="UP000518266">
    <property type="component" value="Unassembled WGS sequence"/>
</dbReference>
<feature type="compositionally biased region" description="Basic and acidic residues" evidence="1">
    <location>
        <begin position="20"/>
        <end position="34"/>
    </location>
</feature>
<feature type="compositionally biased region" description="Basic and acidic residues" evidence="1">
    <location>
        <begin position="1"/>
        <end position="11"/>
    </location>
</feature>
<feature type="region of interest" description="Disordered" evidence="1">
    <location>
        <begin position="1"/>
        <end position="56"/>
    </location>
</feature>
<proteinExistence type="predicted"/>
<name>A0A7J5XTY9_DISMA</name>
<accession>A0A7J5XTY9</accession>
<organism evidence="2 3">
    <name type="scientific">Dissostichus mawsoni</name>
    <name type="common">Antarctic cod</name>
    <dbReference type="NCBI Taxonomy" id="36200"/>
    <lineage>
        <taxon>Eukaryota</taxon>
        <taxon>Metazoa</taxon>
        <taxon>Chordata</taxon>
        <taxon>Craniata</taxon>
        <taxon>Vertebrata</taxon>
        <taxon>Euteleostomi</taxon>
        <taxon>Actinopterygii</taxon>
        <taxon>Neopterygii</taxon>
        <taxon>Teleostei</taxon>
        <taxon>Neoteleostei</taxon>
        <taxon>Acanthomorphata</taxon>
        <taxon>Eupercaria</taxon>
        <taxon>Perciformes</taxon>
        <taxon>Notothenioidei</taxon>
        <taxon>Nototheniidae</taxon>
        <taxon>Dissostichus</taxon>
    </lineage>
</organism>
<sequence length="84" mass="9504">MQQLDLGERSELPSNIMLPDHQDNIDRSSNHRQADLIGPSFQQSANRSSPNHQGFIHDNRSMRFKHNIGSAWEVRAGSLQGPNQ</sequence>
<dbReference type="AlphaFoldDB" id="A0A7J5XTY9"/>
<keyword evidence="3" id="KW-1185">Reference proteome</keyword>
<evidence type="ECO:0000313" key="2">
    <source>
        <dbReference type="EMBL" id="KAF3840037.1"/>
    </source>
</evidence>
<dbReference type="EMBL" id="JAAKFY010000021">
    <property type="protein sequence ID" value="KAF3840037.1"/>
    <property type="molecule type" value="Genomic_DNA"/>
</dbReference>
<comment type="caution">
    <text evidence="2">The sequence shown here is derived from an EMBL/GenBank/DDBJ whole genome shotgun (WGS) entry which is preliminary data.</text>
</comment>
<dbReference type="OrthoDB" id="8948280at2759"/>